<feature type="domain" description="Non-haem dioxygenase N-terminal" evidence="1">
    <location>
        <begin position="4"/>
        <end position="122"/>
    </location>
</feature>
<keyword evidence="3" id="KW-1185">Reference proteome</keyword>
<dbReference type="EMBL" id="GL890931">
    <property type="protein sequence ID" value="EGJ31774.1"/>
    <property type="molecule type" value="Genomic_DNA"/>
</dbReference>
<proteinExistence type="predicted"/>
<dbReference type="eggNOG" id="COG3491">
    <property type="taxonomic scope" value="Bacteria"/>
</dbReference>
<gene>
    <name evidence="2" type="ORF">LYNGBM3L_33480</name>
</gene>
<sequence>MNTLPVISLAKLKYINGSNSGNEEHKRLYDICLDHGFFYLKYHGISADLFQQTIDSSRNFFQLPQDIKKAYGQDKQTVYPNTSRGYVPVYGEILHEDVGPDSKELFDQGNRTSTFRQAVYWPDLDS</sequence>
<dbReference type="RefSeq" id="WP_008186169.1">
    <property type="nucleotide sequence ID" value="NZ_GL890931.1"/>
</dbReference>
<dbReference type="AlphaFoldDB" id="F4XUE9"/>
<dbReference type="InterPro" id="IPR026992">
    <property type="entry name" value="DIOX_N"/>
</dbReference>
<name>F4XUE9_9CYAN</name>
<dbReference type="Gene3D" id="2.60.120.330">
    <property type="entry name" value="B-lactam Antibiotic, Isopenicillin N Synthase, Chain"/>
    <property type="match status" value="1"/>
</dbReference>
<dbReference type="HOGENOM" id="CLU_1979007_0_0_3"/>
<reference evidence="3" key="1">
    <citation type="journal article" date="2011" name="Proc. Natl. Acad. Sci. U.S.A.">
        <title>Genomic insights into the physiology and ecology of the marine filamentous cyanobacterium Lyngbya majuscula.</title>
        <authorList>
            <person name="Jones A.C."/>
            <person name="Monroe E.A."/>
            <person name="Podell S."/>
            <person name="Hess W.R."/>
            <person name="Klages S."/>
            <person name="Esquenazi E."/>
            <person name="Niessen S."/>
            <person name="Hoover H."/>
            <person name="Rothmann M."/>
            <person name="Lasken R.S."/>
            <person name="Yates J.R.III."/>
            <person name="Reinhardt R."/>
            <person name="Kube M."/>
            <person name="Burkart M.D."/>
            <person name="Allen E.E."/>
            <person name="Dorrestein P.C."/>
            <person name="Gerwick W.H."/>
            <person name="Gerwick L."/>
        </authorList>
    </citation>
    <scope>NUCLEOTIDE SEQUENCE [LARGE SCALE GENOMIC DNA]</scope>
    <source>
        <strain evidence="3">3L</strain>
    </source>
</reference>
<dbReference type="Proteomes" id="UP000003959">
    <property type="component" value="Unassembled WGS sequence"/>
</dbReference>
<evidence type="ECO:0000259" key="1">
    <source>
        <dbReference type="Pfam" id="PF14226"/>
    </source>
</evidence>
<evidence type="ECO:0000313" key="3">
    <source>
        <dbReference type="Proteomes" id="UP000003959"/>
    </source>
</evidence>
<accession>F4XUE9</accession>
<organism evidence="2 3">
    <name type="scientific">Moorena producens 3L</name>
    <dbReference type="NCBI Taxonomy" id="489825"/>
    <lineage>
        <taxon>Bacteria</taxon>
        <taxon>Bacillati</taxon>
        <taxon>Cyanobacteriota</taxon>
        <taxon>Cyanophyceae</taxon>
        <taxon>Coleofasciculales</taxon>
        <taxon>Coleofasciculaceae</taxon>
        <taxon>Moorena</taxon>
    </lineage>
</organism>
<dbReference type="OrthoDB" id="21825at2"/>
<dbReference type="InterPro" id="IPR027443">
    <property type="entry name" value="IPNS-like_sf"/>
</dbReference>
<evidence type="ECO:0000313" key="2">
    <source>
        <dbReference type="EMBL" id="EGJ31774.1"/>
    </source>
</evidence>
<dbReference type="SUPFAM" id="SSF51197">
    <property type="entry name" value="Clavaminate synthase-like"/>
    <property type="match status" value="1"/>
</dbReference>
<dbReference type="Pfam" id="PF14226">
    <property type="entry name" value="DIOX_N"/>
    <property type="match status" value="1"/>
</dbReference>
<protein>
    <recommendedName>
        <fullName evidence="1">Non-haem dioxygenase N-terminal domain-containing protein</fullName>
    </recommendedName>
</protein>